<organism evidence="1 2">
    <name type="scientific">Brachionus plicatilis</name>
    <name type="common">Marine rotifer</name>
    <name type="synonym">Brachionus muelleri</name>
    <dbReference type="NCBI Taxonomy" id="10195"/>
    <lineage>
        <taxon>Eukaryota</taxon>
        <taxon>Metazoa</taxon>
        <taxon>Spiralia</taxon>
        <taxon>Gnathifera</taxon>
        <taxon>Rotifera</taxon>
        <taxon>Eurotatoria</taxon>
        <taxon>Monogononta</taxon>
        <taxon>Pseudotrocha</taxon>
        <taxon>Ploima</taxon>
        <taxon>Brachionidae</taxon>
        <taxon>Brachionus</taxon>
    </lineage>
</organism>
<protein>
    <submittedName>
        <fullName evidence="1">Uncharacterized protein</fullName>
    </submittedName>
</protein>
<evidence type="ECO:0000313" key="1">
    <source>
        <dbReference type="EMBL" id="RNA22682.1"/>
    </source>
</evidence>
<accession>A0A3M7RGK2</accession>
<evidence type="ECO:0000313" key="2">
    <source>
        <dbReference type="Proteomes" id="UP000276133"/>
    </source>
</evidence>
<gene>
    <name evidence="1" type="ORF">BpHYR1_044414</name>
</gene>
<keyword evidence="2" id="KW-1185">Reference proteome</keyword>
<name>A0A3M7RGK2_BRAPC</name>
<sequence length="231" mass="26330">MDKLYPLRMGPSHDSCLSCQQHRKKTRAMCPILHVISSLDGIGDQILLKRVDQQRFVHCLAGATLVAAHSLNNSLGVVEPVHAKYHFFLEIKRLGRDSGIFLKPIVWNADGQCSHHTGLVAIFNDHLFAVNAGAKNVKTTLDKVTGISVCVKSDQVAAQQSEQNFICPRVQTENVPRRKWYVQKKGQLTCNVRLVQQISQHHWHHHQLIVLYPNKVAFFIQIIELFDRFKR</sequence>
<proteinExistence type="predicted"/>
<dbReference type="AlphaFoldDB" id="A0A3M7RGK2"/>
<comment type="caution">
    <text evidence="1">The sequence shown here is derived from an EMBL/GenBank/DDBJ whole genome shotgun (WGS) entry which is preliminary data.</text>
</comment>
<dbReference type="EMBL" id="REGN01003414">
    <property type="protein sequence ID" value="RNA22682.1"/>
    <property type="molecule type" value="Genomic_DNA"/>
</dbReference>
<dbReference type="Proteomes" id="UP000276133">
    <property type="component" value="Unassembled WGS sequence"/>
</dbReference>
<reference evidence="1 2" key="1">
    <citation type="journal article" date="2018" name="Sci. Rep.">
        <title>Genomic signatures of local adaptation to the degree of environmental predictability in rotifers.</title>
        <authorList>
            <person name="Franch-Gras L."/>
            <person name="Hahn C."/>
            <person name="Garcia-Roger E.M."/>
            <person name="Carmona M.J."/>
            <person name="Serra M."/>
            <person name="Gomez A."/>
        </authorList>
    </citation>
    <scope>NUCLEOTIDE SEQUENCE [LARGE SCALE GENOMIC DNA]</scope>
    <source>
        <strain evidence="1">HYR1</strain>
    </source>
</reference>